<dbReference type="EMBL" id="CAJNBK010000065">
    <property type="protein sequence ID" value="CAE6842223.1"/>
    <property type="molecule type" value="Genomic_DNA"/>
</dbReference>
<keyword evidence="4" id="KW-1185">Reference proteome</keyword>
<organism evidence="3 4">
    <name type="scientific">Paraburkholderia haematera</name>
    <dbReference type="NCBI Taxonomy" id="2793077"/>
    <lineage>
        <taxon>Bacteria</taxon>
        <taxon>Pseudomonadati</taxon>
        <taxon>Pseudomonadota</taxon>
        <taxon>Betaproteobacteria</taxon>
        <taxon>Burkholderiales</taxon>
        <taxon>Burkholderiaceae</taxon>
        <taxon>Paraburkholderia</taxon>
    </lineage>
</organism>
<dbReference type="PANTHER" id="PTHR33055">
    <property type="entry name" value="TRANSPOSASE FOR INSERTION SEQUENCE ELEMENT IS1111A"/>
    <property type="match status" value="1"/>
</dbReference>
<name>A0ABN7N5T9_9BURK</name>
<dbReference type="InterPro" id="IPR003346">
    <property type="entry name" value="Transposase_20"/>
</dbReference>
<feature type="domain" description="Transposase IS110-like N-terminal" evidence="1">
    <location>
        <begin position="7"/>
        <end position="144"/>
    </location>
</feature>
<sequence length="339" mass="37423">MEIDILGIDLAKHIFQLHGAERSGRAVHRSKVGRGALIETVQMLRPRVVAMEACSSAHHWARRFIGMGIEVRLISPQYVTPFVKTNKNDRNDAEAIAEAASRPSMRFVSVKSVEQEDIQAVHRMRAILVRQRTAVINQIRGLLAERGLIVARSVQAFKRAIPALLSNESSELTTFCQALLTDMLQHLQALEARIHWLEVAIKDFVKNSALCRKITAVEGVGPLTASAVVGAIGDAKQFSNGRHLAAWLGLVPRQYSSGGKARLQGISKRGDTYLRTLLVHGARTVLQYASGKTDKRSRWLQQLIARRGYNCAAVALANKNARILQVLLSTEASYRPAVT</sequence>
<accession>A0ABN7N5T9</accession>
<dbReference type="Proteomes" id="UP000672526">
    <property type="component" value="Unassembled WGS sequence"/>
</dbReference>
<reference evidence="3 4" key="1">
    <citation type="submission" date="2021-02" db="EMBL/GenBank/DDBJ databases">
        <authorList>
            <person name="Vanwijnsberghe S."/>
        </authorList>
    </citation>
    <scope>NUCLEOTIDE SEQUENCE [LARGE SCALE GENOMIC DNA]</scope>
    <source>
        <strain evidence="3 4">LMG 31837</strain>
    </source>
</reference>
<evidence type="ECO:0000313" key="3">
    <source>
        <dbReference type="EMBL" id="CAE6842223.1"/>
    </source>
</evidence>
<gene>
    <name evidence="3" type="ORF">R69888_07017</name>
</gene>
<evidence type="ECO:0000259" key="1">
    <source>
        <dbReference type="Pfam" id="PF01548"/>
    </source>
</evidence>
<dbReference type="PANTHER" id="PTHR33055:SF3">
    <property type="entry name" value="PUTATIVE TRANSPOSASE FOR IS117-RELATED"/>
    <property type="match status" value="1"/>
</dbReference>
<dbReference type="InterPro" id="IPR002525">
    <property type="entry name" value="Transp_IS110-like_N"/>
</dbReference>
<dbReference type="Pfam" id="PF02371">
    <property type="entry name" value="Transposase_20"/>
    <property type="match status" value="1"/>
</dbReference>
<evidence type="ECO:0000259" key="2">
    <source>
        <dbReference type="Pfam" id="PF02371"/>
    </source>
</evidence>
<dbReference type="Pfam" id="PF01548">
    <property type="entry name" value="DEDD_Tnp_IS110"/>
    <property type="match status" value="1"/>
</dbReference>
<dbReference type="InterPro" id="IPR047650">
    <property type="entry name" value="Transpos_IS110"/>
</dbReference>
<comment type="caution">
    <text evidence="3">The sequence shown here is derived from an EMBL/GenBank/DDBJ whole genome shotgun (WGS) entry which is preliminary data.</text>
</comment>
<dbReference type="NCBIfam" id="NF033542">
    <property type="entry name" value="transpos_IS110"/>
    <property type="match status" value="1"/>
</dbReference>
<protein>
    <submittedName>
        <fullName evidence="3">IS110 family transposase ISHar3</fullName>
    </submittedName>
</protein>
<dbReference type="RefSeq" id="WP_211617537.1">
    <property type="nucleotide sequence ID" value="NZ_CAJNBK010000065.1"/>
</dbReference>
<feature type="domain" description="Transposase IS116/IS110/IS902 C-terminal" evidence="2">
    <location>
        <begin position="212"/>
        <end position="288"/>
    </location>
</feature>
<proteinExistence type="predicted"/>
<evidence type="ECO:0000313" key="4">
    <source>
        <dbReference type="Proteomes" id="UP000672526"/>
    </source>
</evidence>